<evidence type="ECO:0000256" key="1">
    <source>
        <dbReference type="SAM" id="MobiDB-lite"/>
    </source>
</evidence>
<feature type="compositionally biased region" description="Basic and acidic residues" evidence="1">
    <location>
        <begin position="14"/>
        <end position="31"/>
    </location>
</feature>
<dbReference type="Proteomes" id="UP001341840">
    <property type="component" value="Unassembled WGS sequence"/>
</dbReference>
<sequence length="126" mass="13485">MGRAHQASPPNPPKKADRARILNPSNKEKPAKPISQVGELVWTEVKSLDEDDGGIAIEFGLVDKVVPVENGSVVEGLGTNDPTTAQDRFKVKVKKLFWLGGMVEEGADEALEVGGNPESAVGLERK</sequence>
<keyword evidence="3" id="KW-1185">Reference proteome</keyword>
<accession>A0ABU6UTU4</accession>
<evidence type="ECO:0000313" key="2">
    <source>
        <dbReference type="EMBL" id="MED6164524.1"/>
    </source>
</evidence>
<organism evidence="2 3">
    <name type="scientific">Stylosanthes scabra</name>
    <dbReference type="NCBI Taxonomy" id="79078"/>
    <lineage>
        <taxon>Eukaryota</taxon>
        <taxon>Viridiplantae</taxon>
        <taxon>Streptophyta</taxon>
        <taxon>Embryophyta</taxon>
        <taxon>Tracheophyta</taxon>
        <taxon>Spermatophyta</taxon>
        <taxon>Magnoliopsida</taxon>
        <taxon>eudicotyledons</taxon>
        <taxon>Gunneridae</taxon>
        <taxon>Pentapetalae</taxon>
        <taxon>rosids</taxon>
        <taxon>fabids</taxon>
        <taxon>Fabales</taxon>
        <taxon>Fabaceae</taxon>
        <taxon>Papilionoideae</taxon>
        <taxon>50 kb inversion clade</taxon>
        <taxon>dalbergioids sensu lato</taxon>
        <taxon>Dalbergieae</taxon>
        <taxon>Pterocarpus clade</taxon>
        <taxon>Stylosanthes</taxon>
    </lineage>
</organism>
<protein>
    <submittedName>
        <fullName evidence="2">Uncharacterized protein</fullName>
    </submittedName>
</protein>
<comment type="caution">
    <text evidence="2">The sequence shown here is derived from an EMBL/GenBank/DDBJ whole genome shotgun (WGS) entry which is preliminary data.</text>
</comment>
<dbReference type="EMBL" id="JASCZI010122616">
    <property type="protein sequence ID" value="MED6164524.1"/>
    <property type="molecule type" value="Genomic_DNA"/>
</dbReference>
<name>A0ABU6UTU4_9FABA</name>
<gene>
    <name evidence="2" type="ORF">PIB30_090965</name>
</gene>
<feature type="region of interest" description="Disordered" evidence="1">
    <location>
        <begin position="1"/>
        <end position="32"/>
    </location>
</feature>
<proteinExistence type="predicted"/>
<evidence type="ECO:0000313" key="3">
    <source>
        <dbReference type="Proteomes" id="UP001341840"/>
    </source>
</evidence>
<reference evidence="2 3" key="1">
    <citation type="journal article" date="2023" name="Plants (Basel)">
        <title>Bridging the Gap: Combining Genomics and Transcriptomics Approaches to Understand Stylosanthes scabra, an Orphan Legume from the Brazilian Caatinga.</title>
        <authorList>
            <person name="Ferreira-Neto J.R.C."/>
            <person name="da Silva M.D."/>
            <person name="Binneck E."/>
            <person name="de Melo N.F."/>
            <person name="da Silva R.H."/>
            <person name="de Melo A.L.T.M."/>
            <person name="Pandolfi V."/>
            <person name="Bustamante F.O."/>
            <person name="Brasileiro-Vidal A.C."/>
            <person name="Benko-Iseppon A.M."/>
        </authorList>
    </citation>
    <scope>NUCLEOTIDE SEQUENCE [LARGE SCALE GENOMIC DNA]</scope>
    <source>
        <tissue evidence="2">Leaves</tissue>
    </source>
</reference>